<protein>
    <submittedName>
        <fullName evidence="2">Uncharacterized protein</fullName>
    </submittedName>
</protein>
<keyword evidence="3" id="KW-1185">Reference proteome</keyword>
<evidence type="ECO:0000256" key="1">
    <source>
        <dbReference type="SAM" id="MobiDB-lite"/>
    </source>
</evidence>
<reference evidence="2" key="1">
    <citation type="submission" date="2017-08" db="EMBL/GenBank/DDBJ databases">
        <authorList>
            <person name="Cuomo C."/>
            <person name="Billmyre B."/>
            <person name="Heitman J."/>
        </authorList>
    </citation>
    <scope>NUCLEOTIDE SEQUENCE</scope>
    <source>
        <strain evidence="2">CBS 12478</strain>
    </source>
</reference>
<dbReference type="Pfam" id="PF00651">
    <property type="entry name" value="BTB"/>
    <property type="match status" value="1"/>
</dbReference>
<accession>A0A5M6C5S3</accession>
<feature type="compositionally biased region" description="Pro residues" evidence="1">
    <location>
        <begin position="177"/>
        <end position="197"/>
    </location>
</feature>
<feature type="compositionally biased region" description="Low complexity" evidence="1">
    <location>
        <begin position="339"/>
        <end position="349"/>
    </location>
</feature>
<dbReference type="Proteomes" id="UP000322225">
    <property type="component" value="Chromosome 7"/>
</dbReference>
<dbReference type="CDD" id="cd18186">
    <property type="entry name" value="BTB_POZ_ZBTB_KLHL-like"/>
    <property type="match status" value="1"/>
</dbReference>
<feature type="region of interest" description="Disordered" evidence="1">
    <location>
        <begin position="288"/>
        <end position="349"/>
    </location>
</feature>
<feature type="compositionally biased region" description="Polar residues" evidence="1">
    <location>
        <begin position="26"/>
        <end position="47"/>
    </location>
</feature>
<gene>
    <name evidence="2" type="ORF">CI109_104103</name>
</gene>
<dbReference type="KEGG" id="ksn:43588284"/>
<evidence type="ECO:0000313" key="3">
    <source>
        <dbReference type="Proteomes" id="UP000322225"/>
    </source>
</evidence>
<dbReference type="SUPFAM" id="SSF54695">
    <property type="entry name" value="POZ domain"/>
    <property type="match status" value="2"/>
</dbReference>
<dbReference type="PANTHER" id="PTHR22744">
    <property type="entry name" value="HELIX LOOP HELIX PROTEIN 21-RELATED"/>
    <property type="match status" value="1"/>
</dbReference>
<reference evidence="2" key="2">
    <citation type="submission" date="2024-01" db="EMBL/GenBank/DDBJ databases">
        <title>Comparative genomics of Cryptococcus and Kwoniella reveals pathogenesis evolution and contrasting modes of karyotype evolution via chromosome fusion or intercentromeric recombination.</title>
        <authorList>
            <person name="Coelho M.A."/>
            <person name="David-Palma M."/>
            <person name="Shea T."/>
            <person name="Bowers K."/>
            <person name="McGinley-Smith S."/>
            <person name="Mohammad A.W."/>
            <person name="Gnirke A."/>
            <person name="Yurkov A.M."/>
            <person name="Nowrousian M."/>
            <person name="Sun S."/>
            <person name="Cuomo C.A."/>
            <person name="Heitman J."/>
        </authorList>
    </citation>
    <scope>NUCLEOTIDE SEQUENCE</scope>
    <source>
        <strain evidence="2">CBS 12478</strain>
    </source>
</reference>
<dbReference type="AlphaFoldDB" id="A0A5M6C5S3"/>
<evidence type="ECO:0000313" key="2">
    <source>
        <dbReference type="EMBL" id="WWD19641.1"/>
    </source>
</evidence>
<dbReference type="SMART" id="SM00225">
    <property type="entry name" value="BTB"/>
    <property type="match status" value="1"/>
</dbReference>
<dbReference type="InterPro" id="IPR000210">
    <property type="entry name" value="BTB/POZ_dom"/>
</dbReference>
<feature type="region of interest" description="Disordered" evidence="1">
    <location>
        <begin position="170"/>
        <end position="251"/>
    </location>
</feature>
<dbReference type="RefSeq" id="XP_031861753.1">
    <property type="nucleotide sequence ID" value="XM_032004151.1"/>
</dbReference>
<dbReference type="EMBL" id="CP144057">
    <property type="protein sequence ID" value="WWD19641.1"/>
    <property type="molecule type" value="Genomic_DNA"/>
</dbReference>
<organism evidence="2 3">
    <name type="scientific">Kwoniella shandongensis</name>
    <dbReference type="NCBI Taxonomy" id="1734106"/>
    <lineage>
        <taxon>Eukaryota</taxon>
        <taxon>Fungi</taxon>
        <taxon>Dikarya</taxon>
        <taxon>Basidiomycota</taxon>
        <taxon>Agaricomycotina</taxon>
        <taxon>Tremellomycetes</taxon>
        <taxon>Tremellales</taxon>
        <taxon>Cryptococcaceae</taxon>
        <taxon>Kwoniella</taxon>
    </lineage>
</organism>
<proteinExistence type="predicted"/>
<sequence length="596" mass="66361">MSTSNPSHLLISRNPPRSPAHPQLAHASTSQHHGHLTSSPPQAQTRPTILGRWHHSADELTSSASHNRHISEPFNGRAKGHDGTAEAESGDDDDEGVGGRGGQREYDEVISVHPTFLHDAAMPGKVKVIVGRNEFWCHKEILWFASPFFQGLLEGNWAETNHGDTLSVLSSSYVEPPSVPNHPPSSPPTDTDPPSPAPITSIVSHARPPISQRHSSRLRPRSPPSHPDSILNDDHDNEDGEGRRDSVYLDATEDSSTIADILRDLRESPNTPLSDVRNIGDVLEENTPTLSEVEGNARVEQVSSSSTLSNPAAMSPPQSGPTETVTTDRNTSLRPTVQRSSYRPSFSSSIRPLRASTSRVRENGAEAVVELHEESASAFQDFLFWAYPHLECRVTWTNVENLLALSSKLIVPALQKLCEHFLLTHASGRPVMALCLAEEHGNAELYREASRFVLDQPTWDSSEIETLSEQTQLKLSKRRNWFLERLLKLGSIDVKKEYTCRADCPDPARCQAQLDEKWRQAHMAVCRYGPPQPSVAFRCLRQLETFPTNPSLVMPHPLCQTAAKTWVMSLFDRMFQPKLVFSNPGTEKYWLWISMN</sequence>
<dbReference type="Gene3D" id="3.30.710.10">
    <property type="entry name" value="Potassium Channel Kv1.1, Chain A"/>
    <property type="match status" value="2"/>
</dbReference>
<dbReference type="OrthoDB" id="2524557at2759"/>
<dbReference type="PANTHER" id="PTHR22744:SF17">
    <property type="entry name" value="BTB DOMAIN-CONTAINING PROTEIN"/>
    <property type="match status" value="1"/>
</dbReference>
<feature type="compositionally biased region" description="Polar residues" evidence="1">
    <location>
        <begin position="301"/>
        <end position="338"/>
    </location>
</feature>
<dbReference type="InterPro" id="IPR011333">
    <property type="entry name" value="SKP1/BTB/POZ_sf"/>
</dbReference>
<dbReference type="GeneID" id="43588284"/>
<name>A0A5M6C5S3_9TREE</name>
<feature type="region of interest" description="Disordered" evidence="1">
    <location>
        <begin position="1"/>
        <end position="47"/>
    </location>
</feature>
<feature type="region of interest" description="Disordered" evidence="1">
    <location>
        <begin position="60"/>
        <end position="102"/>
    </location>
</feature>